<proteinExistence type="inferred from homology"/>
<evidence type="ECO:0000313" key="9">
    <source>
        <dbReference type="Proteomes" id="UP000367750"/>
    </source>
</evidence>
<dbReference type="InterPro" id="IPR015424">
    <property type="entry name" value="PyrdxlP-dep_Trfase"/>
</dbReference>
<dbReference type="Gene3D" id="3.40.640.10">
    <property type="entry name" value="Type I PLP-dependent aspartate aminotransferase-like (Major domain)"/>
    <property type="match status" value="1"/>
</dbReference>
<keyword evidence="5 8" id="KW-0808">Transferase</keyword>
<dbReference type="InterPro" id="IPR015421">
    <property type="entry name" value="PyrdxlP-dep_Trfase_major"/>
</dbReference>
<reference evidence="8 9" key="1">
    <citation type="submission" date="2019-09" db="EMBL/GenBank/DDBJ databases">
        <title>Bacillus ochoae sp. nov., Paenibacillus whitsoniae sp. nov., Paenibacillus spiritus sp. nov. Isolated from the Mars Exploration Rover during spacecraft assembly.</title>
        <authorList>
            <person name="Seuylemezian A."/>
            <person name="Vaishampayan P."/>
        </authorList>
    </citation>
    <scope>NUCLEOTIDE SEQUENCE [LARGE SCALE GENOMIC DNA]</scope>
    <source>
        <strain evidence="8 9">MER_111</strain>
    </source>
</reference>
<dbReference type="GO" id="GO:0008483">
    <property type="term" value="F:transaminase activity"/>
    <property type="evidence" value="ECO:0007669"/>
    <property type="project" value="UniProtKB-KW"/>
</dbReference>
<dbReference type="InterPro" id="IPR004839">
    <property type="entry name" value="Aminotransferase_I/II_large"/>
</dbReference>
<dbReference type="EMBL" id="VYKK01000004">
    <property type="protein sequence ID" value="KAA9007634.1"/>
    <property type="molecule type" value="Genomic_DNA"/>
</dbReference>
<comment type="similarity">
    <text evidence="2">Belongs to the class-I pyridoxal-phosphate-dependent aminotransferase family.</text>
</comment>
<sequence length="405" mass="43707">MNYRYSAAARNLGSSAVREILKLTQGGDMISLAGGLPAEDLFPLEAVRSAYESVFREDRGVLQYGLTEGYAPLRGTIADRLRHQGMPVSADELLLTTGSQQAIDLICRTLIDPGDAVLVESPTYLAALQVLGSYRAKIIPVDGDEHGMDPDDLERKLALHRPKLLYAVPTFGNPTGHTWSSARRLAVVEACRRHGTPILEDNPYGELSFAPSGQLPPPSLSAVAHSLGCGDLVLYTGTFSKIVAPALRTGWIAADRSLIAVLARAKQAADLHSGTVDQRALEALLRNFDLAGHIAAVSLEYGVRMKRLSAELAARAWEGAVWNEPEGGMFLWLELAPGIETARLLPLALEQGVAFVPGEVFFAGEPRRNTMRLNFTHTPPERVPAAADRLERALAGYRAAASVQS</sequence>
<dbReference type="Gene3D" id="3.90.1150.10">
    <property type="entry name" value="Aspartate Aminotransferase, domain 1"/>
    <property type="match status" value="1"/>
</dbReference>
<dbReference type="PANTHER" id="PTHR42790">
    <property type="entry name" value="AMINOTRANSFERASE"/>
    <property type="match status" value="1"/>
</dbReference>
<evidence type="ECO:0000256" key="1">
    <source>
        <dbReference type="ARBA" id="ARBA00001933"/>
    </source>
</evidence>
<evidence type="ECO:0000256" key="5">
    <source>
        <dbReference type="ARBA" id="ARBA00022679"/>
    </source>
</evidence>
<evidence type="ECO:0000259" key="7">
    <source>
        <dbReference type="Pfam" id="PF00155"/>
    </source>
</evidence>
<dbReference type="Proteomes" id="UP000367750">
    <property type="component" value="Unassembled WGS sequence"/>
</dbReference>
<comment type="caution">
    <text evidence="8">The sequence shown here is derived from an EMBL/GenBank/DDBJ whole genome shotgun (WGS) entry which is preliminary data.</text>
</comment>
<dbReference type="Pfam" id="PF00155">
    <property type="entry name" value="Aminotran_1_2"/>
    <property type="match status" value="1"/>
</dbReference>
<keyword evidence="6" id="KW-0663">Pyridoxal phosphate</keyword>
<dbReference type="AlphaFoldDB" id="A0A5J5GJF3"/>
<keyword evidence="4 8" id="KW-0032">Aminotransferase</keyword>
<dbReference type="RefSeq" id="WP_150456924.1">
    <property type="nucleotide sequence ID" value="NZ_VYKK01000004.1"/>
</dbReference>
<evidence type="ECO:0000256" key="2">
    <source>
        <dbReference type="ARBA" id="ARBA00007441"/>
    </source>
</evidence>
<comment type="subunit">
    <text evidence="3">Homodimer.</text>
</comment>
<feature type="domain" description="Aminotransferase class I/classII large" evidence="7">
    <location>
        <begin position="29"/>
        <end position="390"/>
    </location>
</feature>
<dbReference type="GO" id="GO:1901605">
    <property type="term" value="P:alpha-amino acid metabolic process"/>
    <property type="evidence" value="ECO:0007669"/>
    <property type="project" value="TreeGrafter"/>
</dbReference>
<name>A0A5J5GJF3_9BACL</name>
<dbReference type="InterPro" id="IPR050859">
    <property type="entry name" value="Class-I_PLP-dep_aminotransf"/>
</dbReference>
<accession>A0A5J5GJF3</accession>
<evidence type="ECO:0000313" key="8">
    <source>
        <dbReference type="EMBL" id="KAA9007634.1"/>
    </source>
</evidence>
<dbReference type="GO" id="GO:0030170">
    <property type="term" value="F:pyridoxal phosphate binding"/>
    <property type="evidence" value="ECO:0007669"/>
    <property type="project" value="InterPro"/>
</dbReference>
<organism evidence="8 9">
    <name type="scientific">Paenibacillus spiritus</name>
    <dbReference type="NCBI Taxonomy" id="2496557"/>
    <lineage>
        <taxon>Bacteria</taxon>
        <taxon>Bacillati</taxon>
        <taxon>Bacillota</taxon>
        <taxon>Bacilli</taxon>
        <taxon>Bacillales</taxon>
        <taxon>Paenibacillaceae</taxon>
        <taxon>Paenibacillus</taxon>
    </lineage>
</organism>
<dbReference type="InterPro" id="IPR015422">
    <property type="entry name" value="PyrdxlP-dep_Trfase_small"/>
</dbReference>
<protein>
    <submittedName>
        <fullName evidence="8">PLP-dependent aminotransferase family protein</fullName>
    </submittedName>
</protein>
<evidence type="ECO:0000256" key="3">
    <source>
        <dbReference type="ARBA" id="ARBA00011738"/>
    </source>
</evidence>
<keyword evidence="9" id="KW-1185">Reference proteome</keyword>
<dbReference type="FunFam" id="3.40.640.10:FF:000053">
    <property type="entry name" value="Aminotransferase, class I"/>
    <property type="match status" value="1"/>
</dbReference>
<dbReference type="SUPFAM" id="SSF53383">
    <property type="entry name" value="PLP-dependent transferases"/>
    <property type="match status" value="1"/>
</dbReference>
<evidence type="ECO:0000256" key="6">
    <source>
        <dbReference type="ARBA" id="ARBA00022898"/>
    </source>
</evidence>
<gene>
    <name evidence="8" type="ORF">F4V43_03880</name>
</gene>
<dbReference type="CDD" id="cd00609">
    <property type="entry name" value="AAT_like"/>
    <property type="match status" value="1"/>
</dbReference>
<comment type="cofactor">
    <cofactor evidence="1">
        <name>pyridoxal 5'-phosphate</name>
        <dbReference type="ChEBI" id="CHEBI:597326"/>
    </cofactor>
</comment>
<dbReference type="OrthoDB" id="9802601at2"/>
<evidence type="ECO:0000256" key="4">
    <source>
        <dbReference type="ARBA" id="ARBA00022576"/>
    </source>
</evidence>
<dbReference type="PANTHER" id="PTHR42790:SF19">
    <property type="entry name" value="KYNURENINE_ALPHA-AMINOADIPATE AMINOTRANSFERASE, MITOCHONDRIAL"/>
    <property type="match status" value="1"/>
</dbReference>